<feature type="compositionally biased region" description="Basic and acidic residues" evidence="5">
    <location>
        <begin position="428"/>
        <end position="437"/>
    </location>
</feature>
<evidence type="ECO:0000313" key="9">
    <source>
        <dbReference type="Proteomes" id="UP000789342"/>
    </source>
</evidence>
<dbReference type="InterPro" id="IPR052646">
    <property type="entry name" value="Peroxisomal_PEX28-32"/>
</dbReference>
<dbReference type="EMBL" id="CAJVPV010004053">
    <property type="protein sequence ID" value="CAG8565649.1"/>
    <property type="molecule type" value="Genomic_DNA"/>
</dbReference>
<feature type="transmembrane region" description="Helical" evidence="6">
    <location>
        <begin position="224"/>
        <end position="243"/>
    </location>
</feature>
<keyword evidence="4 6" id="KW-0472">Membrane</keyword>
<dbReference type="InterPro" id="IPR010482">
    <property type="entry name" value="TECPR1-like_DysF"/>
</dbReference>
<evidence type="ECO:0000313" key="8">
    <source>
        <dbReference type="EMBL" id="CAG8565649.1"/>
    </source>
</evidence>
<comment type="caution">
    <text evidence="8">The sequence shown here is derived from an EMBL/GenBank/DDBJ whole genome shotgun (WGS) entry which is preliminary data.</text>
</comment>
<feature type="region of interest" description="Disordered" evidence="5">
    <location>
        <begin position="321"/>
        <end position="346"/>
    </location>
</feature>
<comment type="subcellular location">
    <subcellularLocation>
        <location evidence="1">Endomembrane system</location>
        <topology evidence="1">Multi-pass membrane protein</topology>
    </subcellularLocation>
</comment>
<dbReference type="InterPro" id="IPR006614">
    <property type="entry name" value="Peroxin/Ferlin"/>
</dbReference>
<dbReference type="GO" id="GO:0005778">
    <property type="term" value="C:peroxisomal membrane"/>
    <property type="evidence" value="ECO:0007669"/>
    <property type="project" value="TreeGrafter"/>
</dbReference>
<feature type="transmembrane region" description="Helical" evidence="6">
    <location>
        <begin position="189"/>
        <end position="212"/>
    </location>
</feature>
<evidence type="ECO:0000256" key="2">
    <source>
        <dbReference type="ARBA" id="ARBA00022692"/>
    </source>
</evidence>
<evidence type="ECO:0000256" key="4">
    <source>
        <dbReference type="ARBA" id="ARBA00023136"/>
    </source>
</evidence>
<accession>A0A9N9BID0</accession>
<keyword evidence="9" id="KW-1185">Reference proteome</keyword>
<keyword evidence="2 6" id="KW-0812">Transmembrane</keyword>
<organism evidence="8 9">
    <name type="scientific">Acaulospora morrowiae</name>
    <dbReference type="NCBI Taxonomy" id="94023"/>
    <lineage>
        <taxon>Eukaryota</taxon>
        <taxon>Fungi</taxon>
        <taxon>Fungi incertae sedis</taxon>
        <taxon>Mucoromycota</taxon>
        <taxon>Glomeromycotina</taxon>
        <taxon>Glomeromycetes</taxon>
        <taxon>Diversisporales</taxon>
        <taxon>Acaulosporaceae</taxon>
        <taxon>Acaulospora</taxon>
    </lineage>
</organism>
<keyword evidence="3 6" id="KW-1133">Transmembrane helix</keyword>
<sequence>MSLVFDSQAFFLANIPPESTASQDTIKMSSPVSISQPPSPVDFLSSTPPSITRVLTYTSPLVHLFSQFLSLVTWSTGNPSESCLLVAAWWTVCLYPKEIIIYGIPLSLFLLIVLRWVEKGKSERLGKASFASRATSQADLNRTVHEINRISDKLSSFHAFLNTVDSYIDWSNPAQTQKVFFGLIYLSPLWILINWIIPLTWIFIITVTSFLVWNSPWLRVIRSVLMQSPFFRGIVSFILGFVFSGRLKQPGGGFSVGAFLRRAMDKQRKLALKKESSDNDTKTSTDLIFKFVLYENQRWWLGLDWTSNLFPNERPAWSDEYQEPTNHKDSFQLPPPTTTHIPTPEDPNVYIQKTIEWRWTDQEWTIESSDNVDNEGWEYFDNRWKGPSSKGGFRKYTRRRKWVRAAKLVETIQKIQKTKSVTFEEPESEKSNPEDQKIPSSPPSPITPSQQTKIDTM</sequence>
<evidence type="ECO:0000256" key="6">
    <source>
        <dbReference type="SAM" id="Phobius"/>
    </source>
</evidence>
<reference evidence="8" key="1">
    <citation type="submission" date="2021-06" db="EMBL/GenBank/DDBJ databases">
        <authorList>
            <person name="Kallberg Y."/>
            <person name="Tangrot J."/>
            <person name="Rosling A."/>
        </authorList>
    </citation>
    <scope>NUCLEOTIDE SEQUENCE</scope>
    <source>
        <strain evidence="8">CL551</strain>
    </source>
</reference>
<feature type="compositionally biased region" description="Low complexity" evidence="5">
    <location>
        <begin position="447"/>
        <end position="457"/>
    </location>
</feature>
<evidence type="ECO:0000256" key="3">
    <source>
        <dbReference type="ARBA" id="ARBA00022989"/>
    </source>
</evidence>
<evidence type="ECO:0000256" key="5">
    <source>
        <dbReference type="SAM" id="MobiDB-lite"/>
    </source>
</evidence>
<dbReference type="PANTHER" id="PTHR31679">
    <property type="entry name" value="PEROXISOMAL MEMBRANE PROTEIN PEX30-RELATED"/>
    <property type="match status" value="1"/>
</dbReference>
<dbReference type="GO" id="GO:0012505">
    <property type="term" value="C:endomembrane system"/>
    <property type="evidence" value="ECO:0007669"/>
    <property type="project" value="UniProtKB-SubCell"/>
</dbReference>
<feature type="region of interest" description="Disordered" evidence="5">
    <location>
        <begin position="417"/>
        <end position="457"/>
    </location>
</feature>
<evidence type="ECO:0000259" key="7">
    <source>
        <dbReference type="SMART" id="SM00694"/>
    </source>
</evidence>
<protein>
    <submittedName>
        <fullName evidence="8">7282_t:CDS:1</fullName>
    </submittedName>
</protein>
<proteinExistence type="predicted"/>
<dbReference type="GO" id="GO:0007031">
    <property type="term" value="P:peroxisome organization"/>
    <property type="evidence" value="ECO:0007669"/>
    <property type="project" value="UniProtKB-ARBA"/>
</dbReference>
<dbReference type="OrthoDB" id="5586090at2759"/>
<dbReference type="SMART" id="SM00694">
    <property type="entry name" value="DysFC"/>
    <property type="match status" value="1"/>
</dbReference>
<feature type="transmembrane region" description="Helical" evidence="6">
    <location>
        <begin position="99"/>
        <end position="117"/>
    </location>
</feature>
<gene>
    <name evidence="8" type="ORF">AMORRO_LOCUS6226</name>
</gene>
<feature type="domain" description="Peroxin/Ferlin" evidence="7">
    <location>
        <begin position="376"/>
        <end position="409"/>
    </location>
</feature>
<dbReference type="Proteomes" id="UP000789342">
    <property type="component" value="Unassembled WGS sequence"/>
</dbReference>
<dbReference type="Pfam" id="PF06398">
    <property type="entry name" value="Pex24p"/>
    <property type="match status" value="1"/>
</dbReference>
<dbReference type="AlphaFoldDB" id="A0A9N9BID0"/>
<evidence type="ECO:0000256" key="1">
    <source>
        <dbReference type="ARBA" id="ARBA00004127"/>
    </source>
</evidence>
<name>A0A9N9BID0_9GLOM</name>
<dbReference type="PANTHER" id="PTHR31679:SF2">
    <property type="entry name" value="PEROXISOMAL MEMBRANE PROTEIN PEX30-RELATED"/>
    <property type="match status" value="1"/>
</dbReference>